<keyword evidence="4" id="KW-0862">Zinc</keyword>
<dbReference type="EMBL" id="BX284604">
    <property type="protein sequence ID" value="CCD71736.2"/>
    <property type="molecule type" value="Genomic_DNA"/>
</dbReference>
<evidence type="ECO:0000256" key="1">
    <source>
        <dbReference type="ARBA" id="ARBA00004123"/>
    </source>
</evidence>
<evidence type="ECO:0000256" key="8">
    <source>
        <dbReference type="SAM" id="MobiDB-lite"/>
    </source>
</evidence>
<feature type="compositionally biased region" description="Basic and acidic residues" evidence="8">
    <location>
        <begin position="553"/>
        <end position="562"/>
    </location>
</feature>
<keyword evidence="7" id="KW-0175">Coiled coil</keyword>
<evidence type="ECO:0000256" key="2">
    <source>
        <dbReference type="ARBA" id="ARBA00022723"/>
    </source>
</evidence>
<dbReference type="KEGG" id="cel:CELE_F53H1.4"/>
<evidence type="ECO:0000256" key="3">
    <source>
        <dbReference type="ARBA" id="ARBA00022771"/>
    </source>
</evidence>
<keyword evidence="5" id="KW-0539">Nucleus</keyword>
<dbReference type="UCSC" id="F53H1.4c.1">
    <property type="organism name" value="c. elegans"/>
</dbReference>
<reference evidence="10 11" key="1">
    <citation type="journal article" date="1998" name="Science">
        <title>Genome sequence of the nematode C. elegans: a platform for investigating biology.</title>
        <authorList>
            <consortium name="The C. elegans sequencing consortium"/>
            <person name="Sulson J.E."/>
            <person name="Waterston R."/>
        </authorList>
    </citation>
    <scope>NUCLEOTIDE SEQUENCE [LARGE SCALE GENOMIC DNA]</scope>
    <source>
        <strain evidence="10 11">Bristol N2</strain>
    </source>
</reference>
<gene>
    <name evidence="10" type="ORF">CELE_F53H1.4</name>
    <name evidence="10 12" type="ORF">F53H1.4</name>
</gene>
<dbReference type="Proteomes" id="UP000001940">
    <property type="component" value="Chromosome IV"/>
</dbReference>
<dbReference type="Gene3D" id="3.30.40.10">
    <property type="entry name" value="Zinc/RING finger domain, C3HC4 (zinc finger)"/>
    <property type="match status" value="1"/>
</dbReference>
<proteinExistence type="evidence at protein level"/>
<dbReference type="Pfam" id="PF15613">
    <property type="entry name" value="WSD"/>
    <property type="match status" value="1"/>
</dbReference>
<dbReference type="AGR" id="WB:WBGene00018778"/>
<evidence type="ECO:0000313" key="10">
    <source>
        <dbReference type="EMBL" id="CCD71736.2"/>
    </source>
</evidence>
<organism evidence="10 11">
    <name type="scientific">Caenorhabditis elegans</name>
    <dbReference type="NCBI Taxonomy" id="6239"/>
    <lineage>
        <taxon>Eukaryota</taxon>
        <taxon>Metazoa</taxon>
        <taxon>Ecdysozoa</taxon>
        <taxon>Nematoda</taxon>
        <taxon>Chromadorea</taxon>
        <taxon>Rhabditida</taxon>
        <taxon>Rhabditina</taxon>
        <taxon>Rhabditomorpha</taxon>
        <taxon>Rhabditoidea</taxon>
        <taxon>Rhabditidae</taxon>
        <taxon>Peloderinae</taxon>
        <taxon>Caenorhabditis</taxon>
    </lineage>
</organism>
<feature type="compositionally biased region" description="Acidic residues" evidence="8">
    <location>
        <begin position="876"/>
        <end position="889"/>
    </location>
</feature>
<keyword evidence="13" id="KW-1267">Proteomics identification</keyword>
<dbReference type="RefSeq" id="NP_001023217.2">
    <property type="nucleotide sequence ID" value="NM_001028046.4"/>
</dbReference>
<dbReference type="GO" id="GO:0008270">
    <property type="term" value="F:zinc ion binding"/>
    <property type="evidence" value="ECO:0007669"/>
    <property type="project" value="UniProtKB-KW"/>
</dbReference>
<keyword evidence="2" id="KW-0479">Metal-binding</keyword>
<evidence type="ECO:0000256" key="5">
    <source>
        <dbReference type="ARBA" id="ARBA00023242"/>
    </source>
</evidence>
<dbReference type="InterPro" id="IPR001965">
    <property type="entry name" value="Znf_PHD"/>
</dbReference>
<feature type="compositionally biased region" description="Basic and acidic residues" evidence="8">
    <location>
        <begin position="235"/>
        <end position="309"/>
    </location>
</feature>
<dbReference type="PIR" id="G88637">
    <property type="entry name" value="G88637"/>
</dbReference>
<dbReference type="ExpressionAtlas" id="O45075">
    <property type="expression patterns" value="baseline and differential"/>
</dbReference>
<dbReference type="GO" id="GO:0032039">
    <property type="term" value="C:integrator complex"/>
    <property type="evidence" value="ECO:0000318"/>
    <property type="project" value="GO_Central"/>
</dbReference>
<dbReference type="InterPro" id="IPR051776">
    <property type="entry name" value="Integrator_subunit_12"/>
</dbReference>
<keyword evidence="11" id="KW-1185">Reference proteome</keyword>
<feature type="domain" description="PHD-type" evidence="9">
    <location>
        <begin position="1041"/>
        <end position="1097"/>
    </location>
</feature>
<dbReference type="InParanoid" id="O45075"/>
<dbReference type="AlphaFoldDB" id="O45075"/>
<evidence type="ECO:0000313" key="11">
    <source>
        <dbReference type="Proteomes" id="UP000001940"/>
    </source>
</evidence>
<feature type="region of interest" description="Disordered" evidence="8">
    <location>
        <begin position="867"/>
        <end position="925"/>
    </location>
</feature>
<evidence type="ECO:0000256" key="6">
    <source>
        <dbReference type="PROSITE-ProRule" id="PRU00146"/>
    </source>
</evidence>
<comment type="subcellular location">
    <subcellularLocation>
        <location evidence="1">Nucleus</location>
    </subcellularLocation>
</comment>
<dbReference type="InterPro" id="IPR011011">
    <property type="entry name" value="Znf_FYVE_PHD"/>
</dbReference>
<dbReference type="FunCoup" id="O45075">
    <property type="interactions" value="1603"/>
</dbReference>
<protein>
    <submittedName>
        <fullName evidence="10">PHD-type domain-containing protein</fullName>
    </submittedName>
</protein>
<evidence type="ECO:0000259" key="9">
    <source>
        <dbReference type="PROSITE" id="PS50016"/>
    </source>
</evidence>
<feature type="region of interest" description="Disordered" evidence="8">
    <location>
        <begin position="553"/>
        <end position="613"/>
    </location>
</feature>
<dbReference type="PANTHER" id="PTHR13415:SF2">
    <property type="entry name" value="INTEGRATOR COMPLEX SUBUNIT 12"/>
    <property type="match status" value="1"/>
</dbReference>
<dbReference type="PaxDb" id="6239-F53H1.4a"/>
<dbReference type="IntAct" id="O45075">
    <property type="interactions" value="13"/>
</dbReference>
<dbReference type="PROSITE" id="PS01359">
    <property type="entry name" value="ZF_PHD_1"/>
    <property type="match status" value="1"/>
</dbReference>
<keyword evidence="3 6" id="KW-0863">Zinc-finger</keyword>
<feature type="compositionally biased region" description="Polar residues" evidence="8">
    <location>
        <begin position="175"/>
        <end position="185"/>
    </location>
</feature>
<name>O45075_CAEEL</name>
<dbReference type="InterPro" id="IPR019786">
    <property type="entry name" value="Zinc_finger_PHD-type_CS"/>
</dbReference>
<feature type="compositionally biased region" description="Acidic residues" evidence="8">
    <location>
        <begin position="601"/>
        <end position="611"/>
    </location>
</feature>
<evidence type="ECO:0000256" key="7">
    <source>
        <dbReference type="SAM" id="Coils"/>
    </source>
</evidence>
<dbReference type="PROSITE" id="PS50016">
    <property type="entry name" value="ZF_PHD_2"/>
    <property type="match status" value="1"/>
</dbReference>
<dbReference type="PANTHER" id="PTHR13415">
    <property type="entry name" value="NUCLEAR FACTOR-RELATED"/>
    <property type="match status" value="1"/>
</dbReference>
<dbReference type="OMA" id="KVCRRKV"/>
<dbReference type="SUPFAM" id="SSF57903">
    <property type="entry name" value="FYVE/PHD zinc finger"/>
    <property type="match status" value="1"/>
</dbReference>
<dbReference type="GO" id="GO:0034472">
    <property type="term" value="P:snRNA 3'-end processing"/>
    <property type="evidence" value="ECO:0000318"/>
    <property type="project" value="GO_Central"/>
</dbReference>
<evidence type="ECO:0000313" key="12">
    <source>
        <dbReference type="WormBase" id="F53H1.4a"/>
    </source>
</evidence>
<evidence type="ECO:0007829" key="13">
    <source>
        <dbReference type="PeptideAtlas" id="O45075"/>
    </source>
</evidence>
<feature type="region of interest" description="Disordered" evidence="8">
    <location>
        <begin position="1102"/>
        <end position="1151"/>
    </location>
</feature>
<dbReference type="CTD" id="176944"/>
<feature type="compositionally biased region" description="Basic and acidic residues" evidence="8">
    <location>
        <begin position="1102"/>
        <end position="1127"/>
    </location>
</feature>
<dbReference type="SMART" id="SM00249">
    <property type="entry name" value="PHD"/>
    <property type="match status" value="1"/>
</dbReference>
<feature type="region of interest" description="Disordered" evidence="8">
    <location>
        <begin position="798"/>
        <end position="821"/>
    </location>
</feature>
<dbReference type="InterPro" id="IPR013083">
    <property type="entry name" value="Znf_RING/FYVE/PHD"/>
</dbReference>
<dbReference type="InterPro" id="IPR019787">
    <property type="entry name" value="Znf_PHD-finger"/>
</dbReference>
<sequence length="1275" mass="146840">MSQRSFGSEIGNMTAATNSNDIADVSLATPLKSTEQMEKSENGTAVSRLPKPLAIEVYSKVHNSNLSEDDLLDEIEDLIDEKFFAGEKLMSSGKEYTVVSSEKRGGLTLYTMEDGTKIGHRDLRRKKGLSVEEIKKIAIEDAEFVDEKQWKVREELLAENPIREIKKYAPIFSANRKSTPKTAQLSVAAEADDSDVQEVSMDAESGAEAANKSAMKTPRGAPRASGGPVILSSRRLQEKQKEKDEKEKEKLEKKQKEQEEKKQKKEEEKAKKLKEKEEKLKEKEEKAARKAEKKEKNNGTMDKFLKKDTGSPSSKNAPLFSPSKWGEKRIAVGVKKMEDAWKRRDLELYNEACSWCEKNLSGNQRSTFENPIFKFSVQKLVDKAKDRAHMKGMKWAQKAEFKAEMSEKRKELYQKFEPKIKAWFNEDIALDDLLVTCENLELLDAKRVNCDEELLKCLEISQFFVSMRKILLWNENITAEQLRDDLHGGFDGFKRSTYKMIANLLETALQEKEHEKAAHCNARLSEFPINEHTISELIRAFFIGSTETSFKRDGKRAARGAHDDDDEEDGDEEEMDSREKVVEIEEKPEENVENGAAENGEIGDDEEENSESELQKQRILALFADSCHIYELPAGAQLEVLCAMKEVVHGLPIIREWFLRDANSEKLTEHKKEANRIRNEMEQFHQQLQDFPPIPEITESMTRTQTREAEQSLRRREKLENQLDTLKIELEENREATAREVDDLERIFRVVHIGNDRHLRKYYWFAYSSDAAIWVQDFGTTSYEKWVRDCSEKGFMDVESSDVENRPEYEDLPLTSSQSSETWYKLDTEPAIRQLMTQLKTNGKREKLLKKYLRNNMDDIISSILRKEKKQKKDDGEEEDEEASEEDEASAAAENGEEKMETEQNETAAAAAAETQEAEKNARRFTGRFGSLKRTMSELLNDWKQSGISKIVDSQVFEARMLEANTLDEMKRLVTELVTSIPVECVIEKFPQNVAIAKKCFSHLKMPRFCRRVQEASNASCLHMLLAYFDARIDQQRTLPELSCQVCRRKTGTERKLMCKQCSTVFHYGCHRPTISRALFEEEGFKEGWWCAKCTKEDRRRQLSEAKEDLRQKEEGGGDEEDHHGSGESDDEDEEDIVEEETRGRSAKRKANAAMRDVLEFEGVLRQTPAPPPPKRQKTVVVPEVLELFNSIERANPRLYKTLQQIPGQSRSTRNAQHENRSLPDIEQDLDVYTSAEQLHEHLSQFFRHARGYIETHNPRKLDDLDELISELNFM</sequence>
<dbReference type="PeptideAtlas" id="O45075"/>
<dbReference type="STRING" id="6239.F53H1.4a.1"/>
<dbReference type="Pfam" id="PF00628">
    <property type="entry name" value="PHD"/>
    <property type="match status" value="1"/>
</dbReference>
<feature type="compositionally biased region" description="Acidic residues" evidence="8">
    <location>
        <begin position="563"/>
        <end position="576"/>
    </location>
</feature>
<dbReference type="Reactome" id="R-CEL-6807505">
    <property type="pathway name" value="RNA polymerase II transcribes snRNA genes"/>
</dbReference>
<dbReference type="Bgee" id="WBGene00018778">
    <property type="expression patterns" value="Expressed in embryo and 4 other cell types or tissues"/>
</dbReference>
<dbReference type="InterPro" id="IPR028941">
    <property type="entry name" value="WHIM2_dom"/>
</dbReference>
<dbReference type="OrthoDB" id="5821632at2759"/>
<dbReference type="eggNOG" id="KOG1245">
    <property type="taxonomic scope" value="Eukaryota"/>
</dbReference>
<evidence type="ECO:0000256" key="4">
    <source>
        <dbReference type="ARBA" id="ARBA00022833"/>
    </source>
</evidence>
<dbReference type="GeneID" id="176944"/>
<feature type="region of interest" description="Disordered" evidence="8">
    <location>
        <begin position="170"/>
        <end position="322"/>
    </location>
</feature>
<accession>O45075</accession>
<dbReference type="WormBase" id="F53H1.4a">
    <property type="protein sequence ID" value="CE49096"/>
    <property type="gene ID" value="WBGene00018778"/>
</dbReference>
<feature type="compositionally biased region" description="Low complexity" evidence="8">
    <location>
        <begin position="905"/>
        <end position="915"/>
    </location>
</feature>
<feature type="compositionally biased region" description="Acidic residues" evidence="8">
    <location>
        <begin position="1128"/>
        <end position="1139"/>
    </location>
</feature>
<feature type="coiled-coil region" evidence="7">
    <location>
        <begin position="660"/>
        <end position="747"/>
    </location>
</feature>